<evidence type="ECO:0000256" key="5">
    <source>
        <dbReference type="PIRSR" id="PIRSR601519-1"/>
    </source>
</evidence>
<dbReference type="GO" id="GO:0008198">
    <property type="term" value="F:ferrous iron binding"/>
    <property type="evidence" value="ECO:0007669"/>
    <property type="project" value="TreeGrafter"/>
</dbReference>
<dbReference type="InterPro" id="IPR009040">
    <property type="entry name" value="Ferritin-like_diiron"/>
</dbReference>
<dbReference type="Proteomes" id="UP000287033">
    <property type="component" value="Unassembled WGS sequence"/>
</dbReference>
<feature type="binding site" evidence="5">
    <location>
        <position position="62"/>
    </location>
    <ligand>
        <name>Fe cation</name>
        <dbReference type="ChEBI" id="CHEBI:24875"/>
        <label>1</label>
    </ligand>
</feature>
<comment type="similarity">
    <text evidence="1 6">Belongs to the ferritin family.</text>
</comment>
<dbReference type="OMA" id="CEAVINR"/>
<dbReference type="EMBL" id="BEZZ01001604">
    <property type="protein sequence ID" value="GCC19795.1"/>
    <property type="molecule type" value="Genomic_DNA"/>
</dbReference>
<keyword evidence="3 5" id="KW-0479">Metal-binding</keyword>
<feature type="binding site" evidence="5">
    <location>
        <position position="138"/>
    </location>
    <ligand>
        <name>Fe cation</name>
        <dbReference type="ChEBI" id="CHEBI:24875"/>
        <label>1</label>
    </ligand>
</feature>
<dbReference type="GO" id="GO:0004322">
    <property type="term" value="F:ferroxidase activity"/>
    <property type="evidence" value="ECO:0007669"/>
    <property type="project" value="UniProtKB-ARBA"/>
</dbReference>
<dbReference type="GO" id="GO:0006879">
    <property type="term" value="P:intracellular iron ion homeostasis"/>
    <property type="evidence" value="ECO:0007669"/>
    <property type="project" value="UniProtKB-KW"/>
</dbReference>
<keyword evidence="4 5" id="KW-0408">Iron</keyword>
<evidence type="ECO:0000256" key="3">
    <source>
        <dbReference type="ARBA" id="ARBA00022723"/>
    </source>
</evidence>
<evidence type="ECO:0000256" key="1">
    <source>
        <dbReference type="ARBA" id="ARBA00007513"/>
    </source>
</evidence>
<evidence type="ECO:0000313" key="8">
    <source>
        <dbReference type="EMBL" id="GCC19795.1"/>
    </source>
</evidence>
<dbReference type="InterPro" id="IPR008331">
    <property type="entry name" value="Ferritin_DPS_dom"/>
</dbReference>
<dbReference type="InterPro" id="IPR009078">
    <property type="entry name" value="Ferritin-like_SF"/>
</dbReference>
<keyword evidence="9" id="KW-1185">Reference proteome</keyword>
<dbReference type="PANTHER" id="PTHR11431:SF75">
    <property type="entry name" value="FERRITIN"/>
    <property type="match status" value="1"/>
</dbReference>
<dbReference type="PANTHER" id="PTHR11431">
    <property type="entry name" value="FERRITIN"/>
    <property type="match status" value="1"/>
</dbReference>
<organism evidence="8 9">
    <name type="scientific">Chiloscyllium punctatum</name>
    <name type="common">Brownbanded bambooshark</name>
    <name type="synonym">Hemiscyllium punctatum</name>
    <dbReference type="NCBI Taxonomy" id="137246"/>
    <lineage>
        <taxon>Eukaryota</taxon>
        <taxon>Metazoa</taxon>
        <taxon>Chordata</taxon>
        <taxon>Craniata</taxon>
        <taxon>Vertebrata</taxon>
        <taxon>Chondrichthyes</taxon>
        <taxon>Elasmobranchii</taxon>
        <taxon>Galeomorphii</taxon>
        <taxon>Galeoidea</taxon>
        <taxon>Orectolobiformes</taxon>
        <taxon>Hemiscylliidae</taxon>
        <taxon>Chiloscyllium</taxon>
    </lineage>
</organism>
<protein>
    <recommendedName>
        <fullName evidence="6">Ferritin</fullName>
    </recommendedName>
</protein>
<sequence length="177" mass="20634">MASQLRQNYHQDCEAVINRQINMELYASYVYMSMYAFFDPDDVTLKHVAKFFQHQSHEEREHAEKLMKFQHQRGGRAILQDVAKLDRLEWRNTLEAMRYTLHLEKTANQSLLELHKPASDKVNPHMCDFLKPLYLDEQVQAIKKLGDFITNLTCIGAPQNGMAEYLCDKHTLGESSS</sequence>
<evidence type="ECO:0000313" key="9">
    <source>
        <dbReference type="Proteomes" id="UP000287033"/>
    </source>
</evidence>
<evidence type="ECO:0000259" key="7">
    <source>
        <dbReference type="PROSITE" id="PS50905"/>
    </source>
</evidence>
<feature type="binding site" evidence="5">
    <location>
        <position position="104"/>
    </location>
    <ligand>
        <name>Fe cation</name>
        <dbReference type="ChEBI" id="CHEBI:24875"/>
        <label>1</label>
    </ligand>
</feature>
<dbReference type="InterPro" id="IPR001519">
    <property type="entry name" value="Ferritin"/>
</dbReference>
<keyword evidence="2 6" id="KW-0409">Iron storage</keyword>
<dbReference type="GO" id="GO:0008199">
    <property type="term" value="F:ferric iron binding"/>
    <property type="evidence" value="ECO:0007669"/>
    <property type="project" value="InterPro"/>
</dbReference>
<gene>
    <name evidence="8" type="ORF">chiPu_0018534</name>
</gene>
<evidence type="ECO:0000256" key="6">
    <source>
        <dbReference type="RuleBase" id="RU361145"/>
    </source>
</evidence>
<dbReference type="CDD" id="cd01056">
    <property type="entry name" value="Euk_Ferritin"/>
    <property type="match status" value="1"/>
</dbReference>
<accession>A0A401RNQ3</accession>
<dbReference type="OrthoDB" id="6363126at2759"/>
<reference evidence="8 9" key="1">
    <citation type="journal article" date="2018" name="Nat. Ecol. Evol.">
        <title>Shark genomes provide insights into elasmobranch evolution and the origin of vertebrates.</title>
        <authorList>
            <person name="Hara Y"/>
            <person name="Yamaguchi K"/>
            <person name="Onimaru K"/>
            <person name="Kadota M"/>
            <person name="Koyanagi M"/>
            <person name="Keeley SD"/>
            <person name="Tatsumi K"/>
            <person name="Tanaka K"/>
            <person name="Motone F"/>
            <person name="Kageyama Y"/>
            <person name="Nozu R"/>
            <person name="Adachi N"/>
            <person name="Nishimura O"/>
            <person name="Nakagawa R"/>
            <person name="Tanegashima C"/>
            <person name="Kiyatake I"/>
            <person name="Matsumoto R"/>
            <person name="Murakumo K"/>
            <person name="Nishida K"/>
            <person name="Terakita A"/>
            <person name="Kuratani S"/>
            <person name="Sato K"/>
            <person name="Hyodo S Kuraku.S."/>
        </authorList>
    </citation>
    <scope>NUCLEOTIDE SEQUENCE [LARGE SCALE GENOMIC DNA]</scope>
</reference>
<feature type="binding site" evidence="5">
    <location>
        <position position="59"/>
    </location>
    <ligand>
        <name>Fe cation</name>
        <dbReference type="ChEBI" id="CHEBI:24875"/>
        <label>1</label>
    </ligand>
</feature>
<comment type="caution">
    <text evidence="8">The sequence shown here is derived from an EMBL/GenBank/DDBJ whole genome shotgun (WGS) entry which is preliminary data.</text>
</comment>
<feature type="binding site" evidence="5">
    <location>
        <position position="24"/>
    </location>
    <ligand>
        <name>Fe cation</name>
        <dbReference type="ChEBI" id="CHEBI:24875"/>
        <label>1</label>
    </ligand>
</feature>
<dbReference type="PROSITE" id="PS50905">
    <property type="entry name" value="FERRITIN_LIKE"/>
    <property type="match status" value="1"/>
</dbReference>
<feature type="domain" description="Ferritin-like diiron" evidence="7">
    <location>
        <begin position="7"/>
        <end position="156"/>
    </location>
</feature>
<dbReference type="Gene3D" id="1.20.1260.10">
    <property type="match status" value="1"/>
</dbReference>
<dbReference type="AlphaFoldDB" id="A0A401RNQ3"/>
<proteinExistence type="inferred from homology"/>
<dbReference type="GO" id="GO:0006826">
    <property type="term" value="P:iron ion transport"/>
    <property type="evidence" value="ECO:0007669"/>
    <property type="project" value="InterPro"/>
</dbReference>
<dbReference type="Pfam" id="PF00210">
    <property type="entry name" value="Ferritin"/>
    <property type="match status" value="1"/>
</dbReference>
<dbReference type="GO" id="GO:0005737">
    <property type="term" value="C:cytoplasm"/>
    <property type="evidence" value="ECO:0007669"/>
    <property type="project" value="TreeGrafter"/>
</dbReference>
<dbReference type="FunFam" id="1.20.1260.10:FF:000016">
    <property type="entry name" value="Ferritin heavy chain"/>
    <property type="match status" value="1"/>
</dbReference>
<comment type="function">
    <text evidence="6">Stores iron in a soluble, non-toxic, readily available form. Important for iron homeostasis. Iron is taken up in the ferrous form and deposited as ferric hydroxides after oxidation.</text>
</comment>
<name>A0A401RNQ3_CHIPU</name>
<evidence type="ECO:0000256" key="4">
    <source>
        <dbReference type="ARBA" id="ARBA00023004"/>
    </source>
</evidence>
<evidence type="ECO:0000256" key="2">
    <source>
        <dbReference type="ARBA" id="ARBA00022434"/>
    </source>
</evidence>
<dbReference type="InterPro" id="IPR012347">
    <property type="entry name" value="Ferritin-like"/>
</dbReference>
<dbReference type="SUPFAM" id="SSF47240">
    <property type="entry name" value="Ferritin-like"/>
    <property type="match status" value="1"/>
</dbReference>